<feature type="domain" description="PASTA" evidence="17">
    <location>
        <begin position="518"/>
        <end position="583"/>
    </location>
</feature>
<dbReference type="GO" id="GO:0005524">
    <property type="term" value="F:ATP binding"/>
    <property type="evidence" value="ECO:0007669"/>
    <property type="project" value="UniProtKB-UniRule"/>
</dbReference>
<dbReference type="SUPFAM" id="SSF56112">
    <property type="entry name" value="Protein kinase-like (PK-like)"/>
    <property type="match status" value="1"/>
</dbReference>
<keyword evidence="15" id="KW-1133">Transmembrane helix</keyword>
<dbReference type="SMART" id="SM00740">
    <property type="entry name" value="PASTA"/>
    <property type="match status" value="3"/>
</dbReference>
<dbReference type="GO" id="GO:0009847">
    <property type="term" value="P:spore germination"/>
    <property type="evidence" value="ECO:0007669"/>
    <property type="project" value="UniProtKB-ARBA"/>
</dbReference>
<evidence type="ECO:0000256" key="5">
    <source>
        <dbReference type="ARBA" id="ARBA00022741"/>
    </source>
</evidence>
<keyword evidence="7 13" id="KW-0067">ATP-binding</keyword>
<keyword evidence="2" id="KW-0723">Serine/threonine-protein kinase</keyword>
<name>A0A511V987_9BACL</name>
<dbReference type="SMART" id="SM00220">
    <property type="entry name" value="S_TKc"/>
    <property type="match status" value="1"/>
</dbReference>
<keyword evidence="5 13" id="KW-0547">Nucleotide-binding</keyword>
<dbReference type="Gene3D" id="1.10.510.10">
    <property type="entry name" value="Transferase(Phosphotransferase) domain 1"/>
    <property type="match status" value="1"/>
</dbReference>
<dbReference type="Proteomes" id="UP000321157">
    <property type="component" value="Unassembled WGS sequence"/>
</dbReference>
<accession>A0A511V987</accession>
<evidence type="ECO:0000256" key="11">
    <source>
        <dbReference type="ARBA" id="ARBA00060432"/>
    </source>
</evidence>
<reference evidence="18 19" key="1">
    <citation type="submission" date="2019-07" db="EMBL/GenBank/DDBJ databases">
        <title>Whole genome shotgun sequence of Aneurinibacillus danicus NBRC 102444.</title>
        <authorList>
            <person name="Hosoyama A."/>
            <person name="Uohara A."/>
            <person name="Ohji S."/>
            <person name="Ichikawa N."/>
        </authorList>
    </citation>
    <scope>NUCLEOTIDE SEQUENCE [LARGE SCALE GENOMIC DNA]</scope>
    <source>
        <strain evidence="18 19">NBRC 102444</strain>
    </source>
</reference>
<comment type="catalytic activity">
    <reaction evidence="9">
        <text>L-threonyl-[protein] + ATP = O-phospho-L-threonyl-[protein] + ADP + H(+)</text>
        <dbReference type="Rhea" id="RHEA:46608"/>
        <dbReference type="Rhea" id="RHEA-COMP:11060"/>
        <dbReference type="Rhea" id="RHEA-COMP:11605"/>
        <dbReference type="ChEBI" id="CHEBI:15378"/>
        <dbReference type="ChEBI" id="CHEBI:30013"/>
        <dbReference type="ChEBI" id="CHEBI:30616"/>
        <dbReference type="ChEBI" id="CHEBI:61977"/>
        <dbReference type="ChEBI" id="CHEBI:456216"/>
        <dbReference type="EC" id="2.7.11.1"/>
    </reaction>
</comment>
<evidence type="ECO:0000256" key="1">
    <source>
        <dbReference type="ARBA" id="ARBA00012513"/>
    </source>
</evidence>
<comment type="catalytic activity">
    <reaction evidence="10">
        <text>L-seryl-[protein] + ATP = O-phospho-L-seryl-[protein] + ADP + H(+)</text>
        <dbReference type="Rhea" id="RHEA:17989"/>
        <dbReference type="Rhea" id="RHEA-COMP:9863"/>
        <dbReference type="Rhea" id="RHEA-COMP:11604"/>
        <dbReference type="ChEBI" id="CHEBI:15378"/>
        <dbReference type="ChEBI" id="CHEBI:29999"/>
        <dbReference type="ChEBI" id="CHEBI:30616"/>
        <dbReference type="ChEBI" id="CHEBI:83421"/>
        <dbReference type="ChEBI" id="CHEBI:456216"/>
        <dbReference type="EC" id="2.7.11.1"/>
    </reaction>
</comment>
<evidence type="ECO:0000256" key="10">
    <source>
        <dbReference type="ARBA" id="ARBA00048679"/>
    </source>
</evidence>
<dbReference type="GO" id="GO:0007165">
    <property type="term" value="P:signal transduction"/>
    <property type="evidence" value="ECO:0007669"/>
    <property type="project" value="UniProtKB-ARBA"/>
</dbReference>
<feature type="binding site" evidence="13">
    <location>
        <position position="46"/>
    </location>
    <ligand>
        <name>ATP</name>
        <dbReference type="ChEBI" id="CHEBI:30616"/>
    </ligand>
</feature>
<dbReference type="PROSITE" id="PS00108">
    <property type="entry name" value="PROTEIN_KINASE_ST"/>
    <property type="match status" value="1"/>
</dbReference>
<feature type="domain" description="Protein kinase" evidence="16">
    <location>
        <begin position="17"/>
        <end position="277"/>
    </location>
</feature>
<feature type="domain" description="PASTA" evidence="17">
    <location>
        <begin position="383"/>
        <end position="449"/>
    </location>
</feature>
<keyword evidence="19" id="KW-1185">Reference proteome</keyword>
<dbReference type="InterPro" id="IPR005543">
    <property type="entry name" value="PASTA_dom"/>
</dbReference>
<dbReference type="PANTHER" id="PTHR43289">
    <property type="entry name" value="MITOGEN-ACTIVATED PROTEIN KINASE KINASE KINASE 20-RELATED"/>
    <property type="match status" value="1"/>
</dbReference>
<feature type="compositionally biased region" description="Basic and acidic residues" evidence="14">
    <location>
        <begin position="319"/>
        <end position="342"/>
    </location>
</feature>
<dbReference type="FunFam" id="3.30.200.20:FF:000035">
    <property type="entry name" value="Serine/threonine protein kinase Stk1"/>
    <property type="match status" value="1"/>
</dbReference>
<protein>
    <recommendedName>
        <fullName evidence="12">Serine/threonine-protein kinase PrkC</fullName>
        <ecNumber evidence="1">2.7.11.1</ecNumber>
    </recommendedName>
</protein>
<dbReference type="FunFam" id="1.10.510.10:FF:000021">
    <property type="entry name" value="Serine/threonine protein kinase"/>
    <property type="match status" value="1"/>
</dbReference>
<dbReference type="GO" id="GO:0004674">
    <property type="term" value="F:protein serine/threonine kinase activity"/>
    <property type="evidence" value="ECO:0007669"/>
    <property type="project" value="UniProtKB-KW"/>
</dbReference>
<dbReference type="Pfam" id="PF03793">
    <property type="entry name" value="PASTA"/>
    <property type="match status" value="3"/>
</dbReference>
<keyword evidence="15" id="KW-0812">Transmembrane</keyword>
<evidence type="ECO:0000256" key="9">
    <source>
        <dbReference type="ARBA" id="ARBA00047899"/>
    </source>
</evidence>
<comment type="subcellular location">
    <subcellularLocation>
        <location evidence="11">Spore membrane</location>
        <topology evidence="11">Single-pass type II membrane protein</topology>
    </subcellularLocation>
</comment>
<comment type="caution">
    <text evidence="18">The sequence shown here is derived from an EMBL/GenBank/DDBJ whole genome shotgun (WGS) entry which is preliminary data.</text>
</comment>
<dbReference type="Gene3D" id="3.30.10.20">
    <property type="match status" value="3"/>
</dbReference>
<dbReference type="EMBL" id="BJXX01000067">
    <property type="protein sequence ID" value="GEN34163.1"/>
    <property type="molecule type" value="Genomic_DNA"/>
</dbReference>
<evidence type="ECO:0000256" key="4">
    <source>
        <dbReference type="ARBA" id="ARBA00022679"/>
    </source>
</evidence>
<dbReference type="EC" id="2.7.11.1" evidence="1"/>
<evidence type="ECO:0000256" key="14">
    <source>
        <dbReference type="SAM" id="MobiDB-lite"/>
    </source>
</evidence>
<dbReference type="CDD" id="cd14014">
    <property type="entry name" value="STKc_PknB_like"/>
    <property type="match status" value="1"/>
</dbReference>
<evidence type="ECO:0000256" key="7">
    <source>
        <dbReference type="ARBA" id="ARBA00022840"/>
    </source>
</evidence>
<dbReference type="PROSITE" id="PS50011">
    <property type="entry name" value="PROTEIN_KINASE_DOM"/>
    <property type="match status" value="1"/>
</dbReference>
<evidence type="ECO:0000256" key="13">
    <source>
        <dbReference type="PROSITE-ProRule" id="PRU10141"/>
    </source>
</evidence>
<evidence type="ECO:0000259" key="17">
    <source>
        <dbReference type="PROSITE" id="PS51178"/>
    </source>
</evidence>
<dbReference type="NCBIfam" id="NF033483">
    <property type="entry name" value="PknB_PASTA_kin"/>
    <property type="match status" value="1"/>
</dbReference>
<dbReference type="PANTHER" id="PTHR43289:SF34">
    <property type="entry name" value="SERINE_THREONINE-PROTEIN KINASE YBDM-RELATED"/>
    <property type="match status" value="1"/>
</dbReference>
<feature type="region of interest" description="Disordered" evidence="14">
    <location>
        <begin position="319"/>
        <end position="344"/>
    </location>
</feature>
<evidence type="ECO:0000313" key="19">
    <source>
        <dbReference type="Proteomes" id="UP000321157"/>
    </source>
</evidence>
<dbReference type="Pfam" id="PF00069">
    <property type="entry name" value="Pkinase"/>
    <property type="match status" value="1"/>
</dbReference>
<proteinExistence type="predicted"/>
<dbReference type="InterPro" id="IPR011009">
    <property type="entry name" value="Kinase-like_dom_sf"/>
</dbReference>
<keyword evidence="8" id="KW-0735">Signal-anchor</keyword>
<sequence length="667" mass="74927">MKGGSLQMIGKRIGGRYEIEQQIGEGGMAIVYRARDTLLNRTVALKVLRSQFGNDDDFVARFHREAQAAASLSHPNVVNIYDIGQEDDMYYIVMEYVEGMTLKKYINGHAPLDVKEAVDIAVQICDALDHAHQNELIHRDIKPHNILINKFGRIKVTDFGIARAVSSVTITHTGSVLGSVHYFSPEQAKGIAAGAKSDLYSLGVVLYEMLTGELPFSGDSPISVALKHLQETYVLPRKLRPEIPQSLENVIIRAMAKEPMYRYESAREMLEDLQTSLSPERRNEPVYLLPEKYGVEEDPEITRVIPAIKPEMMRKRNWDEEEAVPVKEPSEAAEKPAVREEAAVEETDTKPLPWKKAVGWVAGIFLFFMLVGAAVFYGFSFFRVPDVTVPSVQNMPLDEARQKLEALKLRPAIQEQYDEKVAPGRVIKQDPVPNMQVKENSEVRLIVSQGKPKTAMPNFVGQNIDDVESQLTGKYKDYHIEKETSEDQPAGTILRQTPTAGQEIVASDTEVTLVVSQGQEKATLPKLVGLTEEEAKLKLEQLGLRPQIDRKPSYEPEGTVIEQSYRPDNQLEKGTWVRITVSEGLPEEARRVKETVDVYLNPGEKASIEIKVTDATAQNKTVDSYTIKQSTQFQVPVVLSPSQDAIIQVYRDGQLYQEKQVKYSDFQ</sequence>
<evidence type="ECO:0000259" key="16">
    <source>
        <dbReference type="PROSITE" id="PS50011"/>
    </source>
</evidence>
<evidence type="ECO:0000256" key="2">
    <source>
        <dbReference type="ARBA" id="ARBA00022527"/>
    </source>
</evidence>
<dbReference type="PROSITE" id="PS51178">
    <property type="entry name" value="PASTA"/>
    <property type="match status" value="3"/>
</dbReference>
<dbReference type="InterPro" id="IPR000719">
    <property type="entry name" value="Prot_kinase_dom"/>
</dbReference>
<keyword evidence="15" id="KW-0472">Membrane</keyword>
<keyword evidence="4" id="KW-0808">Transferase</keyword>
<evidence type="ECO:0000256" key="6">
    <source>
        <dbReference type="ARBA" id="ARBA00022777"/>
    </source>
</evidence>
<dbReference type="InterPro" id="IPR008271">
    <property type="entry name" value="Ser/Thr_kinase_AS"/>
</dbReference>
<dbReference type="CDD" id="cd06577">
    <property type="entry name" value="PASTA_pknB"/>
    <property type="match status" value="3"/>
</dbReference>
<dbReference type="GO" id="GO:0071224">
    <property type="term" value="P:cellular response to peptidoglycan"/>
    <property type="evidence" value="ECO:0007669"/>
    <property type="project" value="UniProtKB-ARBA"/>
</dbReference>
<evidence type="ECO:0000256" key="12">
    <source>
        <dbReference type="ARBA" id="ARBA00070041"/>
    </source>
</evidence>
<keyword evidence="3" id="KW-0309">Germination</keyword>
<evidence type="ECO:0000256" key="15">
    <source>
        <dbReference type="SAM" id="Phobius"/>
    </source>
</evidence>
<gene>
    <name evidence="18" type="primary">prkC</name>
    <name evidence="18" type="ORF">ADA01nite_16230</name>
</gene>
<feature type="transmembrane region" description="Helical" evidence="15">
    <location>
        <begin position="357"/>
        <end position="379"/>
    </location>
</feature>
<dbReference type="PROSITE" id="PS00107">
    <property type="entry name" value="PROTEIN_KINASE_ATP"/>
    <property type="match status" value="1"/>
</dbReference>
<keyword evidence="6 18" id="KW-0418">Kinase</keyword>
<evidence type="ECO:0000256" key="3">
    <source>
        <dbReference type="ARBA" id="ARBA00022544"/>
    </source>
</evidence>
<evidence type="ECO:0000313" key="18">
    <source>
        <dbReference type="EMBL" id="GEN34163.1"/>
    </source>
</evidence>
<dbReference type="InterPro" id="IPR017441">
    <property type="entry name" value="Protein_kinase_ATP_BS"/>
</dbReference>
<dbReference type="AlphaFoldDB" id="A0A511V987"/>
<dbReference type="Gene3D" id="3.30.200.20">
    <property type="entry name" value="Phosphorylase Kinase, domain 1"/>
    <property type="match status" value="1"/>
</dbReference>
<evidence type="ECO:0000256" key="8">
    <source>
        <dbReference type="ARBA" id="ARBA00022968"/>
    </source>
</evidence>
<organism evidence="18 19">
    <name type="scientific">Aneurinibacillus danicus</name>
    <dbReference type="NCBI Taxonomy" id="267746"/>
    <lineage>
        <taxon>Bacteria</taxon>
        <taxon>Bacillati</taxon>
        <taxon>Bacillota</taxon>
        <taxon>Bacilli</taxon>
        <taxon>Bacillales</taxon>
        <taxon>Paenibacillaceae</taxon>
        <taxon>Aneurinibacillus group</taxon>
        <taxon>Aneurinibacillus</taxon>
    </lineage>
</organism>
<dbReference type="Gene3D" id="2.60.40.2560">
    <property type="match status" value="1"/>
</dbReference>
<feature type="domain" description="PASTA" evidence="17">
    <location>
        <begin position="450"/>
        <end position="517"/>
    </location>
</feature>